<keyword evidence="3" id="KW-0507">mRNA processing</keyword>
<feature type="compositionally biased region" description="Acidic residues" evidence="8">
    <location>
        <begin position="17"/>
        <end position="45"/>
    </location>
</feature>
<dbReference type="Gene3D" id="2.40.30.10">
    <property type="entry name" value="Translation factors"/>
    <property type="match status" value="1"/>
</dbReference>
<dbReference type="Pfam" id="PF00679">
    <property type="entry name" value="EFG_C"/>
    <property type="match status" value="1"/>
</dbReference>
<keyword evidence="6" id="KW-0508">mRNA splicing</keyword>
<evidence type="ECO:0000259" key="9">
    <source>
        <dbReference type="PROSITE" id="PS51722"/>
    </source>
</evidence>
<dbReference type="Pfam" id="PF16004">
    <property type="entry name" value="EFTUD2"/>
    <property type="match status" value="1"/>
</dbReference>
<dbReference type="GO" id="GO:0030623">
    <property type="term" value="F:U5 snRNA binding"/>
    <property type="evidence" value="ECO:0007669"/>
    <property type="project" value="TreeGrafter"/>
</dbReference>
<dbReference type="FunFam" id="3.30.230.10:FF:000009">
    <property type="entry name" value="116 kDa U5 small nuclear ribonucleoprotein component"/>
    <property type="match status" value="1"/>
</dbReference>
<dbReference type="InterPro" id="IPR014721">
    <property type="entry name" value="Ribsml_uS5_D2-typ_fold_subgr"/>
</dbReference>
<dbReference type="GO" id="GO:0071007">
    <property type="term" value="C:U2-type catalytic step 2 spliceosome"/>
    <property type="evidence" value="ECO:0007669"/>
    <property type="project" value="TreeGrafter"/>
</dbReference>
<dbReference type="FunFam" id="2.40.30.10:FF:000029">
    <property type="entry name" value="116 kDa U5 small nuclear ribonucleoprotein component"/>
    <property type="match status" value="1"/>
</dbReference>
<dbReference type="InterPro" id="IPR009000">
    <property type="entry name" value="Transl_B-barrel_sf"/>
</dbReference>
<keyword evidence="11" id="KW-1185">Reference proteome</keyword>
<dbReference type="GO" id="GO:0046540">
    <property type="term" value="C:U4/U6 x U5 tri-snRNP complex"/>
    <property type="evidence" value="ECO:0007669"/>
    <property type="project" value="TreeGrafter"/>
</dbReference>
<dbReference type="SUPFAM" id="SSF52540">
    <property type="entry name" value="P-loop containing nucleoside triphosphate hydrolases"/>
    <property type="match status" value="1"/>
</dbReference>
<dbReference type="Gene3D" id="3.30.70.240">
    <property type="match status" value="1"/>
</dbReference>
<dbReference type="FunFam" id="3.30.70.240:FF:000004">
    <property type="entry name" value="116 kDa U5 small nuclear ribonucleoprotein"/>
    <property type="match status" value="1"/>
</dbReference>
<dbReference type="FunFam" id="3.40.50.300:FF:000646">
    <property type="entry name" value="U5 small nuclear ribonucleoprotein component"/>
    <property type="match status" value="1"/>
</dbReference>
<comment type="subcellular location">
    <subcellularLocation>
        <location evidence="1">Nucleus</location>
    </subcellularLocation>
    <subcellularLocation>
        <location evidence="2">Plastid</location>
        <location evidence="2">Chloroplast</location>
    </subcellularLocation>
</comment>
<comment type="caution">
    <text evidence="10">The sequence shown here is derived from an EMBL/GenBank/DDBJ whole genome shotgun (WGS) entry which is preliminary data.</text>
</comment>
<dbReference type="SUPFAM" id="SSF54980">
    <property type="entry name" value="EF-G C-terminal domain-like"/>
    <property type="match status" value="2"/>
</dbReference>
<dbReference type="SUPFAM" id="SSF50447">
    <property type="entry name" value="Translation proteins"/>
    <property type="match status" value="1"/>
</dbReference>
<sequence length="979" mass="107665">MASYAFDEFGNMIGGESSEDEAEPLPPADEEELSVAPMETDEPEEESRAITLHEDKQYYPEASEVYGEKVKTVVLDEDAQPITEPILKPATVKTFSVLDNTGAPATAGYTTQFLKGLLDAPRLIRNACLLGSLHCGKTSLMDVLVERAHNAEWDPSKTIRYSDTRKDEQERQLSIKMAPVSLVLPDSRGKHFALHLTDCPGHANFSDEGTCALRAADCAVIVVDAVEGCIGQTERCIAHAIEHKAALTLVINKVDRLIVELKLPPTDAYFKLCHTLDDVNAKIAEAWDAAALRLDLEGDAPRLSPVDGNVLFASAQHGWIFSLESFASVYAEKSKVDPAQLAKRLWGDRYFDSSTGQFAKRPPTEGRNVRSFVAFVLEPLYKIYSHVLGEEPATLKEALLEVGVKMSKEDLALDPRPLLKCACRRFFRDRAAPSFVDLLSQWGPCPLDRNSTKVKQHYALLSGPRFDSMCLGDANGPLCVHVVKLLSTPDAKDFVAYGRVYSGRIKAGNRVRVLGEAYSPEDPEDQRPCIVQGVGVCHGRHVTEVLEAGPGNCVVLEGVGQHVAKTATIVDDSSDDPCAIFEPPRFDDQAIVKLAVEPLNPAELPKMTEGLRKISKSYPLARTKVEESGEHVVVGTGELYLDCAMHDLREMYSSVEIKVADPVVAFCETVVETSSLKCFSETPNKRNKLTMIAEPLDDGVADDLERGDVRADWTKKQVGAHFRAKYDWDLLAARSIWAFGPDTVSTQSGAGCSNVLLDDTLPSEVDKKLLNAARESIVQGFQWGCREGPLCDEPIRNVKFKILDAAIADQALHRGGGQVIPTARRVCYSAFLMAAPRLMEPILSVDVQCPADCVQAVYPVLARRRGHIVQDAPKPGAPFYTVKAFLPAVDSFGFETDLRAFTQGQAMCSSRFDHWAVCPGDPLDRSIILHPLEPSPPPHLAREFMVKTRRRKGLSEDVSIAKFFDDPMLRQIAEENPIS</sequence>
<dbReference type="Proteomes" id="UP000789595">
    <property type="component" value="Unassembled WGS sequence"/>
</dbReference>
<dbReference type="FunFam" id="3.90.1430.10:FF:000003">
    <property type="entry name" value="Elongation factor 2"/>
    <property type="match status" value="1"/>
</dbReference>
<dbReference type="FunFam" id="3.30.70.870:FF:000002">
    <property type="entry name" value="Translation elongation factor 2"/>
    <property type="match status" value="1"/>
</dbReference>
<dbReference type="PANTHER" id="PTHR42908">
    <property type="entry name" value="TRANSLATION ELONGATION FACTOR-RELATED"/>
    <property type="match status" value="1"/>
</dbReference>
<evidence type="ECO:0000256" key="6">
    <source>
        <dbReference type="ARBA" id="ARBA00023187"/>
    </source>
</evidence>
<dbReference type="Gene3D" id="3.40.50.300">
    <property type="entry name" value="P-loop containing nucleotide triphosphate hydrolases"/>
    <property type="match status" value="1"/>
</dbReference>
<dbReference type="GO" id="GO:0003924">
    <property type="term" value="F:GTPase activity"/>
    <property type="evidence" value="ECO:0007669"/>
    <property type="project" value="InterPro"/>
</dbReference>
<dbReference type="PROSITE" id="PS51722">
    <property type="entry name" value="G_TR_2"/>
    <property type="match status" value="1"/>
</dbReference>
<accession>A0A8J2WWJ5</accession>
<dbReference type="InterPro" id="IPR005517">
    <property type="entry name" value="Transl_elong_EFG/EF2_IV"/>
</dbReference>
<dbReference type="InterPro" id="IPR000640">
    <property type="entry name" value="EFG_V-like"/>
</dbReference>
<dbReference type="InterPro" id="IPR031950">
    <property type="entry name" value="EFTUD2_N"/>
</dbReference>
<dbReference type="EMBL" id="CAKKNE010000003">
    <property type="protein sequence ID" value="CAH0371347.1"/>
    <property type="molecule type" value="Genomic_DNA"/>
</dbReference>
<name>A0A8J2WWJ5_9STRA</name>
<dbReference type="InterPro" id="IPR035647">
    <property type="entry name" value="EFG_III/V"/>
</dbReference>
<dbReference type="GO" id="GO:0005525">
    <property type="term" value="F:GTP binding"/>
    <property type="evidence" value="ECO:0007669"/>
    <property type="project" value="UniProtKB-KW"/>
</dbReference>
<evidence type="ECO:0000256" key="8">
    <source>
        <dbReference type="SAM" id="MobiDB-lite"/>
    </source>
</evidence>
<dbReference type="CDD" id="cd01683">
    <property type="entry name" value="EF2_IV_snRNP"/>
    <property type="match status" value="1"/>
</dbReference>
<dbReference type="InterPro" id="IPR000795">
    <property type="entry name" value="T_Tr_GTP-bd_dom"/>
</dbReference>
<evidence type="ECO:0000256" key="4">
    <source>
        <dbReference type="ARBA" id="ARBA00022741"/>
    </source>
</evidence>
<dbReference type="AlphaFoldDB" id="A0A8J2WWJ5"/>
<dbReference type="SUPFAM" id="SSF54211">
    <property type="entry name" value="Ribosomal protein S5 domain 2-like"/>
    <property type="match status" value="1"/>
</dbReference>
<evidence type="ECO:0000256" key="1">
    <source>
        <dbReference type="ARBA" id="ARBA00004123"/>
    </source>
</evidence>
<evidence type="ECO:0000256" key="5">
    <source>
        <dbReference type="ARBA" id="ARBA00023134"/>
    </source>
</evidence>
<dbReference type="CDD" id="cd16264">
    <property type="entry name" value="snRNP_III"/>
    <property type="match status" value="1"/>
</dbReference>
<dbReference type="SMART" id="SM00889">
    <property type="entry name" value="EFG_IV"/>
    <property type="match status" value="1"/>
</dbReference>
<dbReference type="GO" id="GO:0000398">
    <property type="term" value="P:mRNA splicing, via spliceosome"/>
    <property type="evidence" value="ECO:0007669"/>
    <property type="project" value="TreeGrafter"/>
</dbReference>
<gene>
    <name evidence="10" type="ORF">PECAL_3P12830</name>
</gene>
<dbReference type="InterPro" id="IPR044121">
    <property type="entry name" value="Snu114_GTP-bd"/>
</dbReference>
<dbReference type="Gene3D" id="3.30.230.10">
    <property type="match status" value="1"/>
</dbReference>
<dbReference type="PRINTS" id="PR00315">
    <property type="entry name" value="ELONGATNFCT"/>
</dbReference>
<dbReference type="CDD" id="cd04167">
    <property type="entry name" value="Snu114p"/>
    <property type="match status" value="1"/>
</dbReference>
<dbReference type="OrthoDB" id="364892at2759"/>
<keyword evidence="5" id="KW-0342">GTP-binding</keyword>
<evidence type="ECO:0000256" key="7">
    <source>
        <dbReference type="ARBA" id="ARBA00023242"/>
    </source>
</evidence>
<keyword evidence="7" id="KW-0539">Nucleus</keyword>
<dbReference type="InterPro" id="IPR035655">
    <property type="entry name" value="U5-116kDa_C"/>
</dbReference>
<dbReference type="Pfam" id="PF03764">
    <property type="entry name" value="EFG_IV"/>
    <property type="match status" value="1"/>
</dbReference>
<evidence type="ECO:0000256" key="3">
    <source>
        <dbReference type="ARBA" id="ARBA00022664"/>
    </source>
</evidence>
<proteinExistence type="predicted"/>
<dbReference type="InterPro" id="IPR027417">
    <property type="entry name" value="P-loop_NTPase"/>
</dbReference>
<dbReference type="PANTHER" id="PTHR42908:SF6">
    <property type="entry name" value="116 KDA U5 SMALL NUCLEAR RIBONUCLEOPROTEIN COMPONENT"/>
    <property type="match status" value="1"/>
</dbReference>
<dbReference type="Gene3D" id="3.30.70.870">
    <property type="entry name" value="Elongation Factor G (Translational Gtpase), domain 3"/>
    <property type="match status" value="1"/>
</dbReference>
<dbReference type="InterPro" id="IPR020568">
    <property type="entry name" value="Ribosomal_Su5_D2-typ_SF"/>
</dbReference>
<dbReference type="SMART" id="SM00838">
    <property type="entry name" value="EFG_C"/>
    <property type="match status" value="1"/>
</dbReference>
<organism evidence="10 11">
    <name type="scientific">Pelagomonas calceolata</name>
    <dbReference type="NCBI Taxonomy" id="35677"/>
    <lineage>
        <taxon>Eukaryota</taxon>
        <taxon>Sar</taxon>
        <taxon>Stramenopiles</taxon>
        <taxon>Ochrophyta</taxon>
        <taxon>Pelagophyceae</taxon>
        <taxon>Pelagomonadales</taxon>
        <taxon>Pelagomonadaceae</taxon>
        <taxon>Pelagomonas</taxon>
    </lineage>
</organism>
<evidence type="ECO:0000256" key="2">
    <source>
        <dbReference type="ARBA" id="ARBA00004229"/>
    </source>
</evidence>
<dbReference type="CDD" id="cd04098">
    <property type="entry name" value="eEF2_C_snRNP"/>
    <property type="match status" value="1"/>
</dbReference>
<evidence type="ECO:0000313" key="11">
    <source>
        <dbReference type="Proteomes" id="UP000789595"/>
    </source>
</evidence>
<protein>
    <recommendedName>
        <fullName evidence="9">Tr-type G domain-containing protein</fullName>
    </recommendedName>
</protein>
<feature type="domain" description="Tr-type G" evidence="9">
    <location>
        <begin position="122"/>
        <end position="339"/>
    </location>
</feature>
<dbReference type="GO" id="GO:0009507">
    <property type="term" value="C:chloroplast"/>
    <property type="evidence" value="ECO:0007669"/>
    <property type="project" value="UniProtKB-SubCell"/>
</dbReference>
<evidence type="ECO:0000313" key="10">
    <source>
        <dbReference type="EMBL" id="CAH0371347.1"/>
    </source>
</evidence>
<dbReference type="Gene3D" id="3.90.1430.10">
    <property type="entry name" value="Yeast translation eEF2 (G' domain)"/>
    <property type="match status" value="1"/>
</dbReference>
<dbReference type="GO" id="GO:0005829">
    <property type="term" value="C:cytosol"/>
    <property type="evidence" value="ECO:0007669"/>
    <property type="project" value="TreeGrafter"/>
</dbReference>
<dbReference type="Pfam" id="PF00009">
    <property type="entry name" value="GTP_EFTU"/>
    <property type="match status" value="1"/>
</dbReference>
<reference evidence="10" key="1">
    <citation type="submission" date="2021-11" db="EMBL/GenBank/DDBJ databases">
        <authorList>
            <consortium name="Genoscope - CEA"/>
            <person name="William W."/>
        </authorList>
    </citation>
    <scope>NUCLEOTIDE SEQUENCE</scope>
</reference>
<feature type="region of interest" description="Disordered" evidence="8">
    <location>
        <begin position="1"/>
        <end position="50"/>
    </location>
</feature>
<keyword evidence="4" id="KW-0547">Nucleotide-binding</keyword>